<sequence>MTGQTSCCYPFPMLFKLPFPDNNVCRRNLQVIEKLVVSFISFFFVLSETALREREPTTPRPSHFYKERRFHKAKMCFGYSPRQASPALVLIPYKARNSFNPSKVSKITLKQFLTT</sequence>
<proteinExistence type="predicted"/>
<gene>
    <name evidence="1" type="ORF">POPTR_018G127600</name>
</gene>
<dbReference type="InParanoid" id="A0A2K1X029"/>
<dbReference type="AlphaFoldDB" id="A0A2K1X029"/>
<organism evidence="1 2">
    <name type="scientific">Populus trichocarpa</name>
    <name type="common">Western balsam poplar</name>
    <name type="synonym">Populus balsamifera subsp. trichocarpa</name>
    <dbReference type="NCBI Taxonomy" id="3694"/>
    <lineage>
        <taxon>Eukaryota</taxon>
        <taxon>Viridiplantae</taxon>
        <taxon>Streptophyta</taxon>
        <taxon>Embryophyta</taxon>
        <taxon>Tracheophyta</taxon>
        <taxon>Spermatophyta</taxon>
        <taxon>Magnoliopsida</taxon>
        <taxon>eudicotyledons</taxon>
        <taxon>Gunneridae</taxon>
        <taxon>Pentapetalae</taxon>
        <taxon>rosids</taxon>
        <taxon>fabids</taxon>
        <taxon>Malpighiales</taxon>
        <taxon>Salicaceae</taxon>
        <taxon>Saliceae</taxon>
        <taxon>Populus</taxon>
    </lineage>
</organism>
<evidence type="ECO:0000313" key="2">
    <source>
        <dbReference type="Proteomes" id="UP000006729"/>
    </source>
</evidence>
<evidence type="ECO:0000313" key="1">
    <source>
        <dbReference type="EMBL" id="PNS94120.1"/>
    </source>
</evidence>
<reference evidence="1 2" key="1">
    <citation type="journal article" date="2006" name="Science">
        <title>The genome of black cottonwood, Populus trichocarpa (Torr. &amp; Gray).</title>
        <authorList>
            <person name="Tuskan G.A."/>
            <person name="Difazio S."/>
            <person name="Jansson S."/>
            <person name="Bohlmann J."/>
            <person name="Grigoriev I."/>
            <person name="Hellsten U."/>
            <person name="Putnam N."/>
            <person name="Ralph S."/>
            <person name="Rombauts S."/>
            <person name="Salamov A."/>
            <person name="Schein J."/>
            <person name="Sterck L."/>
            <person name="Aerts A."/>
            <person name="Bhalerao R.R."/>
            <person name="Bhalerao R.P."/>
            <person name="Blaudez D."/>
            <person name="Boerjan W."/>
            <person name="Brun A."/>
            <person name="Brunner A."/>
            <person name="Busov V."/>
            <person name="Campbell M."/>
            <person name="Carlson J."/>
            <person name="Chalot M."/>
            <person name="Chapman J."/>
            <person name="Chen G.L."/>
            <person name="Cooper D."/>
            <person name="Coutinho P.M."/>
            <person name="Couturier J."/>
            <person name="Covert S."/>
            <person name="Cronk Q."/>
            <person name="Cunningham R."/>
            <person name="Davis J."/>
            <person name="Degroeve S."/>
            <person name="Dejardin A."/>
            <person name="Depamphilis C."/>
            <person name="Detter J."/>
            <person name="Dirks B."/>
            <person name="Dubchak I."/>
            <person name="Duplessis S."/>
            <person name="Ehlting J."/>
            <person name="Ellis B."/>
            <person name="Gendler K."/>
            <person name="Goodstein D."/>
            <person name="Gribskov M."/>
            <person name="Grimwood J."/>
            <person name="Groover A."/>
            <person name="Gunter L."/>
            <person name="Hamberger B."/>
            <person name="Heinze B."/>
            <person name="Helariutta Y."/>
            <person name="Henrissat B."/>
            <person name="Holligan D."/>
            <person name="Holt R."/>
            <person name="Huang W."/>
            <person name="Islam-Faridi N."/>
            <person name="Jones S."/>
            <person name="Jones-Rhoades M."/>
            <person name="Jorgensen R."/>
            <person name="Joshi C."/>
            <person name="Kangasjarvi J."/>
            <person name="Karlsson J."/>
            <person name="Kelleher C."/>
            <person name="Kirkpatrick R."/>
            <person name="Kirst M."/>
            <person name="Kohler A."/>
            <person name="Kalluri U."/>
            <person name="Larimer F."/>
            <person name="Leebens-Mack J."/>
            <person name="Leple J.C."/>
            <person name="Locascio P."/>
            <person name="Lou Y."/>
            <person name="Lucas S."/>
            <person name="Martin F."/>
            <person name="Montanini B."/>
            <person name="Napoli C."/>
            <person name="Nelson D.R."/>
            <person name="Nelson C."/>
            <person name="Nieminen K."/>
            <person name="Nilsson O."/>
            <person name="Pereda V."/>
            <person name="Peter G."/>
            <person name="Philippe R."/>
            <person name="Pilate G."/>
            <person name="Poliakov A."/>
            <person name="Razumovskaya J."/>
            <person name="Richardson P."/>
            <person name="Rinaldi C."/>
            <person name="Ritland K."/>
            <person name="Rouze P."/>
            <person name="Ryaboy D."/>
            <person name="Schmutz J."/>
            <person name="Schrader J."/>
            <person name="Segerman B."/>
            <person name="Shin H."/>
            <person name="Siddiqui A."/>
            <person name="Sterky F."/>
            <person name="Terry A."/>
            <person name="Tsai C.J."/>
            <person name="Uberbacher E."/>
            <person name="Unneberg P."/>
            <person name="Vahala J."/>
            <person name="Wall K."/>
            <person name="Wessler S."/>
            <person name="Yang G."/>
            <person name="Yin T."/>
            <person name="Douglas C."/>
            <person name="Marra M."/>
            <person name="Sandberg G."/>
            <person name="Van de Peer Y."/>
            <person name="Rokhsar D."/>
        </authorList>
    </citation>
    <scope>NUCLEOTIDE SEQUENCE [LARGE SCALE GENOMIC DNA]</scope>
    <source>
        <strain evidence="2">cv. Nisqually</strain>
    </source>
</reference>
<dbReference type="EMBL" id="CM009307">
    <property type="protein sequence ID" value="PNS94120.1"/>
    <property type="molecule type" value="Genomic_DNA"/>
</dbReference>
<name>A0A2K1X029_POPTR</name>
<protein>
    <submittedName>
        <fullName evidence="1">Uncharacterized protein</fullName>
    </submittedName>
</protein>
<dbReference type="Proteomes" id="UP000006729">
    <property type="component" value="Chromosome 18"/>
</dbReference>
<keyword evidence="2" id="KW-1185">Reference proteome</keyword>
<accession>A0A2K1X029</accession>